<reference evidence="2" key="1">
    <citation type="submission" date="2020-05" db="EMBL/GenBank/DDBJ databases">
        <title>Phylogenomic resolution of chytrid fungi.</title>
        <authorList>
            <person name="Stajich J.E."/>
            <person name="Amses K."/>
            <person name="Simmons R."/>
            <person name="Seto K."/>
            <person name="Myers J."/>
            <person name="Bonds A."/>
            <person name="Quandt C.A."/>
            <person name="Barry K."/>
            <person name="Liu P."/>
            <person name="Grigoriev I."/>
            <person name="Longcore J.E."/>
            <person name="James T.Y."/>
        </authorList>
    </citation>
    <scope>NUCLEOTIDE SEQUENCE</scope>
    <source>
        <strain evidence="2">JEL0318</strain>
    </source>
</reference>
<name>A0AAD5SLD0_9FUNG</name>
<accession>A0AAD5SLD0</accession>
<feature type="region of interest" description="Disordered" evidence="1">
    <location>
        <begin position="158"/>
        <end position="359"/>
    </location>
</feature>
<feature type="compositionally biased region" description="Basic and acidic residues" evidence="1">
    <location>
        <begin position="257"/>
        <end position="267"/>
    </location>
</feature>
<evidence type="ECO:0000313" key="3">
    <source>
        <dbReference type="Proteomes" id="UP001212841"/>
    </source>
</evidence>
<gene>
    <name evidence="2" type="ORF">HK097_002314</name>
</gene>
<feature type="compositionally biased region" description="Polar residues" evidence="1">
    <location>
        <begin position="229"/>
        <end position="253"/>
    </location>
</feature>
<proteinExistence type="predicted"/>
<organism evidence="2 3">
    <name type="scientific">Rhizophlyctis rosea</name>
    <dbReference type="NCBI Taxonomy" id="64517"/>
    <lineage>
        <taxon>Eukaryota</taxon>
        <taxon>Fungi</taxon>
        <taxon>Fungi incertae sedis</taxon>
        <taxon>Chytridiomycota</taxon>
        <taxon>Chytridiomycota incertae sedis</taxon>
        <taxon>Chytridiomycetes</taxon>
        <taxon>Rhizophlyctidales</taxon>
        <taxon>Rhizophlyctidaceae</taxon>
        <taxon>Rhizophlyctis</taxon>
    </lineage>
</organism>
<dbReference type="Proteomes" id="UP001212841">
    <property type="component" value="Unassembled WGS sequence"/>
</dbReference>
<comment type="caution">
    <text evidence="2">The sequence shown here is derived from an EMBL/GenBank/DDBJ whole genome shotgun (WGS) entry which is preliminary data.</text>
</comment>
<sequence length="359" mass="38756">MPREDPSVLLSPSAFTSPDFPSDFDPDSDVYPPPRHDPHHPHHIRFAKAESFDTSATSINVDDQPDADYIAPPQDREFPRRQSVSVSLEHVLSGIPPPFKEKDESALVGDAGLRGVDTALPDTEAGLEIPEQSAKSGSMGNLYGRRVSIVAPDPARAAPISAPAAEDDDLEIIVAEGNRSNEPSAPISPKKRRMSLDPSRFQPLPGSETGREDTDASAIELDNTPPPAQQQNPSFSIPSITGQNPPSSSSDLQTYRDGIDQIAHSEDVPPPNSSSASSTSKIKAFTQSSAGVDKYDLDDPIDPEEEEPAYAEEDEDDWEVGVGRKEHSGEFQDEAGLDFGDVDMSRTDDDEGMDPMENA</sequence>
<feature type="compositionally biased region" description="Basic residues" evidence="1">
    <location>
        <begin position="37"/>
        <end position="46"/>
    </location>
</feature>
<feature type="compositionally biased region" description="Polar residues" evidence="1">
    <location>
        <begin position="52"/>
        <end position="61"/>
    </location>
</feature>
<feature type="compositionally biased region" description="Acidic residues" evidence="1">
    <location>
        <begin position="348"/>
        <end position="359"/>
    </location>
</feature>
<dbReference type="AlphaFoldDB" id="A0AAD5SLD0"/>
<feature type="compositionally biased region" description="Acidic residues" evidence="1">
    <location>
        <begin position="296"/>
        <end position="319"/>
    </location>
</feature>
<evidence type="ECO:0000313" key="2">
    <source>
        <dbReference type="EMBL" id="KAJ3056936.1"/>
    </source>
</evidence>
<dbReference type="EMBL" id="JADGJD010000015">
    <property type="protein sequence ID" value="KAJ3056936.1"/>
    <property type="molecule type" value="Genomic_DNA"/>
</dbReference>
<feature type="compositionally biased region" description="Low complexity" evidence="1">
    <location>
        <begin position="11"/>
        <end position="21"/>
    </location>
</feature>
<keyword evidence="3" id="KW-1185">Reference proteome</keyword>
<protein>
    <submittedName>
        <fullName evidence="2">Uncharacterized protein</fullName>
    </submittedName>
</protein>
<feature type="region of interest" description="Disordered" evidence="1">
    <location>
        <begin position="1"/>
        <end position="83"/>
    </location>
</feature>
<evidence type="ECO:0000256" key="1">
    <source>
        <dbReference type="SAM" id="MobiDB-lite"/>
    </source>
</evidence>